<organism evidence="2">
    <name type="scientific">Lepeophtheirus salmonis</name>
    <name type="common">Salmon louse</name>
    <name type="synonym">Caligus salmonis</name>
    <dbReference type="NCBI Taxonomy" id="72036"/>
    <lineage>
        <taxon>Eukaryota</taxon>
        <taxon>Metazoa</taxon>
        <taxon>Ecdysozoa</taxon>
        <taxon>Arthropoda</taxon>
        <taxon>Crustacea</taxon>
        <taxon>Multicrustacea</taxon>
        <taxon>Hexanauplia</taxon>
        <taxon>Copepoda</taxon>
        <taxon>Siphonostomatoida</taxon>
        <taxon>Caligidae</taxon>
        <taxon>Lepeophtheirus</taxon>
    </lineage>
</organism>
<proteinExistence type="predicted"/>
<dbReference type="OrthoDB" id="5958958at2759"/>
<feature type="region of interest" description="Disordered" evidence="1">
    <location>
        <begin position="1"/>
        <end position="70"/>
    </location>
</feature>
<dbReference type="EMBL" id="HACA01025991">
    <property type="protein sequence ID" value="CDW43352.1"/>
    <property type="molecule type" value="Transcribed_RNA"/>
</dbReference>
<accession>A0A0K2UZS7</accession>
<feature type="non-terminal residue" evidence="2">
    <location>
        <position position="70"/>
    </location>
</feature>
<reference evidence="2" key="1">
    <citation type="submission" date="2014-05" db="EMBL/GenBank/DDBJ databases">
        <authorList>
            <person name="Chronopoulou M."/>
        </authorList>
    </citation>
    <scope>NUCLEOTIDE SEQUENCE</scope>
    <source>
        <tissue evidence="2">Whole organism</tissue>
    </source>
</reference>
<name>A0A0K2UZS7_LEPSM</name>
<protein>
    <submittedName>
        <fullName evidence="2">Uncharacterized protein</fullName>
    </submittedName>
</protein>
<sequence length="70" mass="7849">MDMIKKSLKGFKSSKTKSKSKNNENSPSLNQTPLQQQERYDSPHVTPKSPNNNYFARSQPPISAAPSLRS</sequence>
<feature type="compositionally biased region" description="Basic residues" evidence="1">
    <location>
        <begin position="1"/>
        <end position="20"/>
    </location>
</feature>
<dbReference type="AlphaFoldDB" id="A0A0K2UZS7"/>
<evidence type="ECO:0000256" key="1">
    <source>
        <dbReference type="SAM" id="MobiDB-lite"/>
    </source>
</evidence>
<evidence type="ECO:0000313" key="2">
    <source>
        <dbReference type="EMBL" id="CDW43352.1"/>
    </source>
</evidence>